<dbReference type="Pfam" id="PF15365">
    <property type="entry name" value="PNRC"/>
    <property type="match status" value="1"/>
</dbReference>
<organism evidence="1 2">
    <name type="scientific">Jatropha curcas</name>
    <name type="common">Barbados nut</name>
    <dbReference type="NCBI Taxonomy" id="180498"/>
    <lineage>
        <taxon>Eukaryota</taxon>
        <taxon>Viridiplantae</taxon>
        <taxon>Streptophyta</taxon>
        <taxon>Embryophyta</taxon>
        <taxon>Tracheophyta</taxon>
        <taxon>Spermatophyta</taxon>
        <taxon>Magnoliopsida</taxon>
        <taxon>eudicotyledons</taxon>
        <taxon>Gunneridae</taxon>
        <taxon>Pentapetalae</taxon>
        <taxon>rosids</taxon>
        <taxon>fabids</taxon>
        <taxon>Malpighiales</taxon>
        <taxon>Euphorbiaceae</taxon>
        <taxon>Crotonoideae</taxon>
        <taxon>Jatropheae</taxon>
        <taxon>Jatropha</taxon>
    </lineage>
</organism>
<reference evidence="1 2" key="1">
    <citation type="journal article" date="2014" name="PLoS ONE">
        <title>Global Analysis of Gene Expression Profiles in Physic Nut (Jatropha curcas L.) Seedlings Exposed to Salt Stress.</title>
        <authorList>
            <person name="Zhang L."/>
            <person name="Zhang C."/>
            <person name="Wu P."/>
            <person name="Chen Y."/>
            <person name="Li M."/>
            <person name="Jiang H."/>
            <person name="Wu G."/>
        </authorList>
    </citation>
    <scope>NUCLEOTIDE SEQUENCE [LARGE SCALE GENOMIC DNA]</scope>
    <source>
        <strain evidence="2">cv. GZQX0401</strain>
        <tissue evidence="1">Young leaves</tissue>
    </source>
</reference>
<sequence length="161" mass="17864">MATSILGSPDYIRGRIRHQNLTVAPPFKKSDPSFSDSHRRRYRNFNHRSRSKSRSMVAKLPARNLAIGDVKILRRGESLTKSDNRNPRVEVGRDGDLVLGSTERLRTCPETINKVVDGMFVGSAFVVSPPPSSLPVPAFLGKNSNGAATDDLRRLLRLDLV</sequence>
<dbReference type="PANTHER" id="PTHR33670">
    <property type="entry name" value="SPLICING FACTOR, PROLINE- AND GLUTAMINE-RICH-LIKE"/>
    <property type="match status" value="1"/>
</dbReference>
<dbReference type="KEGG" id="jcu:105633460"/>
<dbReference type="AlphaFoldDB" id="A0A067KQX8"/>
<dbReference type="GO" id="GO:0016071">
    <property type="term" value="P:mRNA metabolic process"/>
    <property type="evidence" value="ECO:0007669"/>
    <property type="project" value="UniProtKB-ARBA"/>
</dbReference>
<keyword evidence="2" id="KW-1185">Reference proteome</keyword>
<dbReference type="EMBL" id="KK914358">
    <property type="protein sequence ID" value="KDP38626.1"/>
    <property type="molecule type" value="Genomic_DNA"/>
</dbReference>
<protein>
    <submittedName>
        <fullName evidence="1">Uncharacterized protein</fullName>
    </submittedName>
</protein>
<name>A0A067KQX8_JATCU</name>
<dbReference type="OrthoDB" id="1935097at2759"/>
<dbReference type="Proteomes" id="UP000027138">
    <property type="component" value="Unassembled WGS sequence"/>
</dbReference>
<accession>A0A067KQX8</accession>
<proteinExistence type="predicted"/>
<evidence type="ECO:0000313" key="1">
    <source>
        <dbReference type="EMBL" id="KDP38626.1"/>
    </source>
</evidence>
<gene>
    <name evidence="1" type="ORF">JCGZ_03979</name>
</gene>
<dbReference type="InterPro" id="IPR028322">
    <property type="entry name" value="PNRC-like_rgn"/>
</dbReference>
<dbReference type="PANTHER" id="PTHR33670:SF15">
    <property type="entry name" value="OS02G0797600 PROTEIN"/>
    <property type="match status" value="1"/>
</dbReference>
<evidence type="ECO:0000313" key="2">
    <source>
        <dbReference type="Proteomes" id="UP000027138"/>
    </source>
</evidence>